<accession>A0A0V0RX75</accession>
<reference evidence="1 2" key="1">
    <citation type="submission" date="2015-01" db="EMBL/GenBank/DDBJ databases">
        <title>Evolution of Trichinella species and genotypes.</title>
        <authorList>
            <person name="Korhonen P.K."/>
            <person name="Edoardo P."/>
            <person name="Giuseppe L.R."/>
            <person name="Gasser R.B."/>
        </authorList>
    </citation>
    <scope>NUCLEOTIDE SEQUENCE [LARGE SCALE GENOMIC DNA]</scope>
    <source>
        <strain evidence="1">ISS37</strain>
    </source>
</reference>
<evidence type="ECO:0000313" key="1">
    <source>
        <dbReference type="EMBL" id="KRX18975.1"/>
    </source>
</evidence>
<gene>
    <name evidence="1" type="ORF">T07_689</name>
</gene>
<proteinExistence type="predicted"/>
<dbReference type="EMBL" id="JYDL01000065">
    <property type="protein sequence ID" value="KRX18975.1"/>
    <property type="molecule type" value="Genomic_DNA"/>
</dbReference>
<dbReference type="AlphaFoldDB" id="A0A0V0RX75"/>
<keyword evidence="2" id="KW-1185">Reference proteome</keyword>
<sequence length="177" mass="19919">MHFSRRPSTSNSFAKFNIGFKKKHIILVIVDRIPTGKLLLSRIYGEQKVDQLVVVDIDQIALIFGTVAEQTAENRRPDRQILIADEYHFPITDQLLISQQIRVTEVDCCTDSVASSVSIQSLQHLHCSIIPIDVTTSSTLLHHCCNKMPTLSRFSTTMPHATLELSSWSELKAMNVS</sequence>
<organism evidence="1 2">
    <name type="scientific">Trichinella nelsoni</name>
    <dbReference type="NCBI Taxonomy" id="6336"/>
    <lineage>
        <taxon>Eukaryota</taxon>
        <taxon>Metazoa</taxon>
        <taxon>Ecdysozoa</taxon>
        <taxon>Nematoda</taxon>
        <taxon>Enoplea</taxon>
        <taxon>Dorylaimia</taxon>
        <taxon>Trichinellida</taxon>
        <taxon>Trichinellidae</taxon>
        <taxon>Trichinella</taxon>
    </lineage>
</organism>
<dbReference type="Proteomes" id="UP000054630">
    <property type="component" value="Unassembled WGS sequence"/>
</dbReference>
<evidence type="ECO:0000313" key="2">
    <source>
        <dbReference type="Proteomes" id="UP000054630"/>
    </source>
</evidence>
<protein>
    <submittedName>
        <fullName evidence="1">Uncharacterized protein</fullName>
    </submittedName>
</protein>
<comment type="caution">
    <text evidence="1">The sequence shown here is derived from an EMBL/GenBank/DDBJ whole genome shotgun (WGS) entry which is preliminary data.</text>
</comment>
<name>A0A0V0RX75_9BILA</name>